<feature type="region of interest" description="Disordered" evidence="1">
    <location>
        <begin position="101"/>
        <end position="191"/>
    </location>
</feature>
<evidence type="ECO:0000256" key="1">
    <source>
        <dbReference type="SAM" id="MobiDB-lite"/>
    </source>
</evidence>
<gene>
    <name evidence="2" type="ORF">CINCED_3A003220</name>
</gene>
<feature type="compositionally biased region" description="Basic and acidic residues" evidence="1">
    <location>
        <begin position="143"/>
        <end position="155"/>
    </location>
</feature>
<accession>A0A5E4MZ45</accession>
<dbReference type="EMBL" id="CABPRJ010001429">
    <property type="protein sequence ID" value="VVC35986.1"/>
    <property type="molecule type" value="Genomic_DNA"/>
</dbReference>
<feature type="compositionally biased region" description="Basic and acidic residues" evidence="1">
    <location>
        <begin position="106"/>
        <end position="118"/>
    </location>
</feature>
<evidence type="ECO:0000313" key="3">
    <source>
        <dbReference type="Proteomes" id="UP000325440"/>
    </source>
</evidence>
<organism evidence="2 3">
    <name type="scientific">Cinara cedri</name>
    <dbReference type="NCBI Taxonomy" id="506608"/>
    <lineage>
        <taxon>Eukaryota</taxon>
        <taxon>Metazoa</taxon>
        <taxon>Ecdysozoa</taxon>
        <taxon>Arthropoda</taxon>
        <taxon>Hexapoda</taxon>
        <taxon>Insecta</taxon>
        <taxon>Pterygota</taxon>
        <taxon>Neoptera</taxon>
        <taxon>Paraneoptera</taxon>
        <taxon>Hemiptera</taxon>
        <taxon>Sternorrhyncha</taxon>
        <taxon>Aphidomorpha</taxon>
        <taxon>Aphidoidea</taxon>
        <taxon>Aphididae</taxon>
        <taxon>Lachninae</taxon>
        <taxon>Cinara</taxon>
    </lineage>
</organism>
<proteinExistence type="predicted"/>
<evidence type="ECO:0000313" key="2">
    <source>
        <dbReference type="EMBL" id="VVC35986.1"/>
    </source>
</evidence>
<name>A0A5E4MZ45_9HEMI</name>
<dbReference type="Proteomes" id="UP000325440">
    <property type="component" value="Unassembled WGS sequence"/>
</dbReference>
<protein>
    <submittedName>
        <fullName evidence="2">Armadillo-like helical</fullName>
    </submittedName>
</protein>
<reference evidence="2 3" key="1">
    <citation type="submission" date="2019-08" db="EMBL/GenBank/DDBJ databases">
        <authorList>
            <person name="Alioto T."/>
            <person name="Alioto T."/>
            <person name="Gomez Garrido J."/>
        </authorList>
    </citation>
    <scope>NUCLEOTIDE SEQUENCE [LARGE SCALE GENOMIC DNA]</scope>
</reference>
<dbReference type="OrthoDB" id="6631341at2759"/>
<dbReference type="AlphaFoldDB" id="A0A5E4MZ45"/>
<keyword evidence="3" id="KW-1185">Reference proteome</keyword>
<sequence length="276" mass="31977">MAVPFDFDEIHPEGNHFTVIQNLLREMLTLLRWLPWTASGNPLPNSTLDNPFVPPYLIQDFPVIQRLMEGVERVRQQVEREDLREQQHQIHLERLRQLRQRAHQIRQQERQQEREQRRQQQQPGFLPDLVASSVAIPGPAPRLEPDLIRRPERQPAPEPQPEPEPAPAPAPAPDPVPRSPPQPRGAYRRKKHVKVESVRIQMCPSCSLNGGTFTAIINTLSTDQQREPTFDDDDEEDGYCWEIKRRLKSLFQPSNIDSSILTAAMVIIGWKMFIKQ</sequence>
<feature type="compositionally biased region" description="Pro residues" evidence="1">
    <location>
        <begin position="156"/>
        <end position="183"/>
    </location>
</feature>